<accession>A0AAD8HC40</accession>
<reference evidence="2" key="1">
    <citation type="submission" date="2023-02" db="EMBL/GenBank/DDBJ databases">
        <title>Genome of toxic invasive species Heracleum sosnowskyi carries increased number of genes despite the absence of recent whole-genome duplications.</title>
        <authorList>
            <person name="Schelkunov M."/>
            <person name="Shtratnikova V."/>
            <person name="Makarenko M."/>
            <person name="Klepikova A."/>
            <person name="Omelchenko D."/>
            <person name="Novikova G."/>
            <person name="Obukhova E."/>
            <person name="Bogdanov V."/>
            <person name="Penin A."/>
            <person name="Logacheva M."/>
        </authorList>
    </citation>
    <scope>NUCLEOTIDE SEQUENCE</scope>
    <source>
        <strain evidence="2">Hsosn_3</strain>
        <tissue evidence="2">Leaf</tissue>
    </source>
</reference>
<gene>
    <name evidence="2" type="ORF">POM88_039084</name>
</gene>
<reference evidence="2" key="2">
    <citation type="submission" date="2023-05" db="EMBL/GenBank/DDBJ databases">
        <authorList>
            <person name="Schelkunov M.I."/>
        </authorList>
    </citation>
    <scope>NUCLEOTIDE SEQUENCE</scope>
    <source>
        <strain evidence="2">Hsosn_3</strain>
        <tissue evidence="2">Leaf</tissue>
    </source>
</reference>
<dbReference type="Pfam" id="PF13963">
    <property type="entry name" value="Transpos_assoc"/>
    <property type="match status" value="1"/>
</dbReference>
<dbReference type="PANTHER" id="PTHR10775">
    <property type="entry name" value="OS08G0208400 PROTEIN"/>
    <property type="match status" value="1"/>
</dbReference>
<dbReference type="PANTHER" id="PTHR10775:SF188">
    <property type="entry name" value="TRANSPOSASE-ASSOCIATED DOMAIN-CONTAINING PROTEIN"/>
    <property type="match status" value="1"/>
</dbReference>
<dbReference type="AlphaFoldDB" id="A0AAD8HC40"/>
<dbReference type="InterPro" id="IPR029480">
    <property type="entry name" value="Transpos_assoc"/>
</dbReference>
<evidence type="ECO:0000313" key="2">
    <source>
        <dbReference type="EMBL" id="KAK1363523.1"/>
    </source>
</evidence>
<proteinExistence type="predicted"/>
<evidence type="ECO:0000313" key="3">
    <source>
        <dbReference type="Proteomes" id="UP001237642"/>
    </source>
</evidence>
<name>A0AAD8HC40_9APIA</name>
<dbReference type="EMBL" id="JAUIZM010000009">
    <property type="protein sequence ID" value="KAK1363523.1"/>
    <property type="molecule type" value="Genomic_DNA"/>
</dbReference>
<organism evidence="2 3">
    <name type="scientific">Heracleum sosnowskyi</name>
    <dbReference type="NCBI Taxonomy" id="360622"/>
    <lineage>
        <taxon>Eukaryota</taxon>
        <taxon>Viridiplantae</taxon>
        <taxon>Streptophyta</taxon>
        <taxon>Embryophyta</taxon>
        <taxon>Tracheophyta</taxon>
        <taxon>Spermatophyta</taxon>
        <taxon>Magnoliopsida</taxon>
        <taxon>eudicotyledons</taxon>
        <taxon>Gunneridae</taxon>
        <taxon>Pentapetalae</taxon>
        <taxon>asterids</taxon>
        <taxon>campanulids</taxon>
        <taxon>Apiales</taxon>
        <taxon>Apiaceae</taxon>
        <taxon>Apioideae</taxon>
        <taxon>apioid superclade</taxon>
        <taxon>Tordylieae</taxon>
        <taxon>Tordyliinae</taxon>
        <taxon>Heracleum</taxon>
    </lineage>
</organism>
<keyword evidence="3" id="KW-1185">Reference proteome</keyword>
<feature type="domain" description="Transposase-associated" evidence="1">
    <location>
        <begin position="6"/>
        <end position="57"/>
    </location>
</feature>
<comment type="caution">
    <text evidence="2">The sequence shown here is derived from an EMBL/GenBank/DDBJ whole genome shotgun (WGS) entry which is preliminary data.</text>
</comment>
<evidence type="ECO:0000259" key="1">
    <source>
        <dbReference type="Pfam" id="PF13963"/>
    </source>
</evidence>
<dbReference type="Proteomes" id="UP001237642">
    <property type="component" value="Unassembled WGS sequence"/>
</dbReference>
<protein>
    <recommendedName>
        <fullName evidence="1">Transposase-associated domain-containing protein</fullName>
    </recommendedName>
</protein>
<sequence length="290" mass="33380">MSILNKDWIDLVNRTSHDYVNGVEKFLDFAFSKRPPGTKEITCPCKNCSNRYHRDRETNTYNQDTSNDDAGDMNVRSNMRKLVEEGLGICERLHEIDEVVQSDKATADFLKLLKDVESELWEGCEEFTALSFIVELLHLKAISRWSNKSFTELLKTLKRALPKTTKLPNSCNDAYKMTGDLGFSYKTWDACVNHCMLFRNETEKLDKCKICGASRYKKMDADKCNAGGKNANELKELWETGVRTYDASKNAKNANELKELKELWETGVRSYGNRIAVKRFLHQKANERCI</sequence>